<dbReference type="SMART" id="SM00089">
    <property type="entry name" value="PKD"/>
    <property type="match status" value="1"/>
</dbReference>
<dbReference type="AlphaFoldDB" id="A0A9E7PQG2"/>
<dbReference type="Gene3D" id="1.10.1330.10">
    <property type="entry name" value="Dockerin domain"/>
    <property type="match status" value="1"/>
</dbReference>
<dbReference type="InterPro" id="IPR035986">
    <property type="entry name" value="PKD_dom_sf"/>
</dbReference>
<dbReference type="CDD" id="cd00146">
    <property type="entry name" value="PKD"/>
    <property type="match status" value="1"/>
</dbReference>
<dbReference type="SUPFAM" id="SSF63446">
    <property type="entry name" value="Type I dockerin domain"/>
    <property type="match status" value="1"/>
</dbReference>
<evidence type="ECO:0000313" key="2">
    <source>
        <dbReference type="EMBL" id="UUX93086.1"/>
    </source>
</evidence>
<dbReference type="SUPFAM" id="SSF49299">
    <property type="entry name" value="PKD domain"/>
    <property type="match status" value="1"/>
</dbReference>
<sequence>MNYHYSNYIITGCIFFLAFICAGASAVTVTVSPDYIQEGDTITIDIQDLADESTFALKMQSDMNVEGAESFAFEATSVLLPFSLGNPDVYVRAEPVVSAGLRAQNDGSVKSLEYIAGDDNIVDFSQGLDSLGSGTVDSLKLFGELDAGTSVVNLTLQLEGKKNGADDSSITFGLNGIDEGNAVITVLVDGEVISSQVISVGGTPPVPVADFTAGNVTGTDYLTVQFSDLSSGSPSEWLWDFGDGNTSTEENPEHTYVTPGAYDVTLTATNAGGSDIITKYEFISVRSSAIGAVLTLPDVTVPLNGYTIIPVYLSNCSGIKSLSGTASYDPAVVNVTGISILNSAFEDTEMSVWYEEYGAGLEFNSDSGFTAENPAVLFEIVVRGSGVPGDTTHIMITDPECKDAEGISYSGIYNSGNITIGVKGDFNGNNVVDIGDVSKVAYMVADKETPDPAADFNDNSLVEVGDAAKIAYFIIGQISAL</sequence>
<dbReference type="RefSeq" id="WP_257743227.1">
    <property type="nucleotide sequence ID" value="NZ_CP096115.1"/>
</dbReference>
<feature type="domain" description="PKD" evidence="1">
    <location>
        <begin position="207"/>
        <end position="274"/>
    </location>
</feature>
<dbReference type="InterPro" id="IPR022409">
    <property type="entry name" value="PKD/Chitinase_dom"/>
</dbReference>
<dbReference type="GO" id="GO:0000272">
    <property type="term" value="P:polysaccharide catabolic process"/>
    <property type="evidence" value="ECO:0007669"/>
    <property type="project" value="InterPro"/>
</dbReference>
<name>A0A9E7PQG2_9EURY</name>
<dbReference type="PROSITE" id="PS50093">
    <property type="entry name" value="PKD"/>
    <property type="match status" value="1"/>
</dbReference>
<dbReference type="InterPro" id="IPR018247">
    <property type="entry name" value="EF_Hand_1_Ca_BS"/>
</dbReference>
<dbReference type="Pfam" id="PF18911">
    <property type="entry name" value="PKD_4"/>
    <property type="match status" value="1"/>
</dbReference>
<keyword evidence="3" id="KW-1185">Reference proteome</keyword>
<organism evidence="2 3">
    <name type="scientific">Methanoplanus endosymbiosus</name>
    <dbReference type="NCBI Taxonomy" id="33865"/>
    <lineage>
        <taxon>Archaea</taxon>
        <taxon>Methanobacteriati</taxon>
        <taxon>Methanobacteriota</taxon>
        <taxon>Stenosarchaea group</taxon>
        <taxon>Methanomicrobia</taxon>
        <taxon>Methanomicrobiales</taxon>
        <taxon>Methanomicrobiaceae</taxon>
        <taxon>Methanoplanus</taxon>
    </lineage>
</organism>
<dbReference type="InterPro" id="IPR013783">
    <property type="entry name" value="Ig-like_fold"/>
</dbReference>
<dbReference type="KEGG" id="mend:L6E24_02905"/>
<evidence type="ECO:0000259" key="1">
    <source>
        <dbReference type="PROSITE" id="PS50093"/>
    </source>
</evidence>
<proteinExistence type="predicted"/>
<dbReference type="InterPro" id="IPR000601">
    <property type="entry name" value="PKD_dom"/>
</dbReference>
<dbReference type="EMBL" id="CP096115">
    <property type="protein sequence ID" value="UUX93086.1"/>
    <property type="molecule type" value="Genomic_DNA"/>
</dbReference>
<protein>
    <submittedName>
        <fullName evidence="2">PKD domain-containing protein</fullName>
    </submittedName>
</protein>
<evidence type="ECO:0000313" key="3">
    <source>
        <dbReference type="Proteomes" id="UP001060368"/>
    </source>
</evidence>
<dbReference type="PROSITE" id="PS00018">
    <property type="entry name" value="EF_HAND_1"/>
    <property type="match status" value="1"/>
</dbReference>
<dbReference type="FunFam" id="2.60.40.10:FF:000270">
    <property type="entry name" value="Cell surface protein"/>
    <property type="match status" value="1"/>
</dbReference>
<reference evidence="2" key="1">
    <citation type="submission" date="2022-04" db="EMBL/GenBank/DDBJ databases">
        <title>Complete genome of Methanoplanus endosymbiosus DSM 3599.</title>
        <authorList>
            <person name="Chen S.-C."/>
            <person name="You Y.-T."/>
            <person name="Zhou Y.-Z."/>
            <person name="Lai M.-C."/>
        </authorList>
    </citation>
    <scope>NUCLEOTIDE SEQUENCE</scope>
    <source>
        <strain evidence="2">DSM 3599</strain>
    </source>
</reference>
<dbReference type="Proteomes" id="UP001060368">
    <property type="component" value="Chromosome"/>
</dbReference>
<dbReference type="InterPro" id="IPR036439">
    <property type="entry name" value="Dockerin_dom_sf"/>
</dbReference>
<accession>A0A9E7PQG2</accession>
<dbReference type="Gene3D" id="2.60.40.10">
    <property type="entry name" value="Immunoglobulins"/>
    <property type="match status" value="1"/>
</dbReference>
<dbReference type="GeneID" id="74306610"/>
<gene>
    <name evidence="2" type="ORF">L6E24_02905</name>
</gene>